<comment type="cofactor">
    <cofactor evidence="9">
        <name>Mg(2+)</name>
        <dbReference type="ChEBI" id="CHEBI:18420"/>
    </cofactor>
</comment>
<gene>
    <name evidence="9" type="primary">hppA</name>
    <name evidence="12" type="ORF">Q2T77_14005</name>
</gene>
<evidence type="ECO:0000256" key="9">
    <source>
        <dbReference type="HAMAP-Rule" id="MF_01129"/>
    </source>
</evidence>
<reference evidence="12" key="1">
    <citation type="submission" date="2023-06" db="EMBL/GenBank/DDBJ databases">
        <authorList>
            <person name="Jiang Y."/>
            <person name="Liu Q."/>
        </authorList>
    </citation>
    <scope>NUCLEOTIDE SEQUENCE</scope>
    <source>
        <strain evidence="12">CGMCC 1.12090</strain>
    </source>
</reference>
<evidence type="ECO:0000259" key="11">
    <source>
        <dbReference type="PROSITE" id="PS51123"/>
    </source>
</evidence>
<sequence length="838" mass="84979">MTGNTPLVLAMVCGLVAVAYGFWARSWILSKDPGNARMQEIAAAIQTGAAAYLAKQYRTIAVVGLVLAILIALFLDFTTAVGFVIGAVLSGACGFIGMNVSVRANVRTAQAATQGIGPALDVAFRGGAITGMLVVGLGLLGVSGFYWFLTGNGSLTPDKSLASLLNPLIGFAFGSSLISIFARLGGGIFTKGADVGADLVGKVEAGIPEDDPRNPAVIADNVGDNVGDCAGMAADLFETYAVTLIATMVLGALMVAAAPVNAVLYPLALGGVSIIASIIGCFFVKASPGMVNVMPALYKGLAVAGILSLIAFWFVTAWLIPDNAIAASGSQLKLFGACFVGLALTAALVWITEFYTGTQYSPVQHIAQASTTGHGTNIIAGLGVSMRSTAWPVIFVCIAILASYMLAGLYGIAVAATAMLSMAGIVVALDAYGPITDNAGGIAEMSELPASVRDVTDPLDAVGNTTKAVTKGYAIGSAGLAALVLFADYTHKLESYGLNISFNLSDPMVIVGLFIGGLIPYLFGAMAMEAVGRAAGSVVEEVRRQFREIPGIMEGTGKPEYGRAVSMLTGAAIKEMMIPSLLPVVVPILVGLLLGPKALGGLLMGTIVTGLFVAISMCTGGGAWDNAKKYIEDGHHGGKGSEAHKAAVTGDTVGDPYKDTAGPAVNPLIKIINIVALLIVPLVVKFHAGEAGAMTTPAVAPPPVSAPAAPAAPSPGPAAAAPAAAPVAAADASIKTEGGVVKFYFATNSAEVPAGSSAALADVVKAVQSGGRVLVSGYHDATGDPEKNAELAKQRAMAVGAALKIAGVPEDKLELAKPAQTQADGPPAEARRVEVKLQ</sequence>
<feature type="compositionally biased region" description="Basic and acidic residues" evidence="10">
    <location>
        <begin position="829"/>
        <end position="838"/>
    </location>
</feature>
<dbReference type="HAMAP" id="MF_01129">
    <property type="entry name" value="PPase_energized_pump"/>
    <property type="match status" value="1"/>
</dbReference>
<dbReference type="Gene3D" id="3.30.1330.60">
    <property type="entry name" value="OmpA-like domain"/>
    <property type="match status" value="1"/>
</dbReference>
<dbReference type="NCBIfam" id="NF001960">
    <property type="entry name" value="PRK00733.3-5"/>
    <property type="match status" value="1"/>
</dbReference>
<accession>A0ABT8S7M2</accession>
<organism evidence="12 13">
    <name type="scientific">Variovorax ginsengisoli</name>
    <dbReference type="NCBI Taxonomy" id="363844"/>
    <lineage>
        <taxon>Bacteria</taxon>
        <taxon>Pseudomonadati</taxon>
        <taxon>Pseudomonadota</taxon>
        <taxon>Betaproteobacteria</taxon>
        <taxon>Burkholderiales</taxon>
        <taxon>Comamonadaceae</taxon>
        <taxon>Variovorax</taxon>
    </lineage>
</organism>
<feature type="transmembrane region" description="Helical" evidence="9">
    <location>
        <begin position="472"/>
        <end position="490"/>
    </location>
</feature>
<protein>
    <recommendedName>
        <fullName evidence="9">K(+)-insensitive pyrophosphate-energized proton pump</fullName>
        <ecNumber evidence="9">7.1.3.1</ecNumber>
    </recommendedName>
    <alternativeName>
        <fullName evidence="9">Membrane-bound proton-translocating pyrophosphatase</fullName>
    </alternativeName>
    <alternativeName>
        <fullName evidence="9">Pyrophosphate-energized inorganic pyrophosphatase</fullName>
        <shortName evidence="9">H(+)-PPase</shortName>
    </alternativeName>
</protein>
<dbReference type="EMBL" id="JAUKVY010000008">
    <property type="protein sequence ID" value="MDO1533406.1"/>
    <property type="molecule type" value="Genomic_DNA"/>
</dbReference>
<keyword evidence="5 9" id="KW-1278">Translocase</keyword>
<feature type="transmembrane region" description="Helical" evidence="9">
    <location>
        <begin position="264"/>
        <end position="284"/>
    </location>
</feature>
<feature type="transmembrane region" description="Helical" evidence="9">
    <location>
        <begin position="6"/>
        <end position="28"/>
    </location>
</feature>
<proteinExistence type="inferred from homology"/>
<comment type="subunit">
    <text evidence="9">Homodimer.</text>
</comment>
<evidence type="ECO:0000256" key="7">
    <source>
        <dbReference type="ARBA" id="ARBA00023065"/>
    </source>
</evidence>
<dbReference type="CDD" id="cd07185">
    <property type="entry name" value="OmpA_C-like"/>
    <property type="match status" value="1"/>
</dbReference>
<keyword evidence="3 9" id="KW-0812">Transmembrane</keyword>
<dbReference type="NCBIfam" id="TIGR01104">
    <property type="entry name" value="V_PPase"/>
    <property type="match status" value="1"/>
</dbReference>
<feature type="transmembrane region" description="Helical" evidence="9">
    <location>
        <begin position="161"/>
        <end position="182"/>
    </location>
</feature>
<evidence type="ECO:0000313" key="13">
    <source>
        <dbReference type="Proteomes" id="UP001169027"/>
    </source>
</evidence>
<dbReference type="InterPro" id="IPR036737">
    <property type="entry name" value="OmpA-like_sf"/>
</dbReference>
<evidence type="ECO:0000256" key="3">
    <source>
        <dbReference type="ARBA" id="ARBA00022692"/>
    </source>
</evidence>
<comment type="catalytic activity">
    <reaction evidence="9">
        <text>diphosphate + H2O + H(+)(in) = 2 phosphate + 2 H(+)(out)</text>
        <dbReference type="Rhea" id="RHEA:13973"/>
        <dbReference type="ChEBI" id="CHEBI:15377"/>
        <dbReference type="ChEBI" id="CHEBI:15378"/>
        <dbReference type="ChEBI" id="CHEBI:33019"/>
        <dbReference type="ChEBI" id="CHEBI:43474"/>
        <dbReference type="EC" id="7.1.3.1"/>
    </reaction>
</comment>
<feature type="transmembrane region" description="Helical" evidence="9">
    <location>
        <begin position="240"/>
        <end position="258"/>
    </location>
</feature>
<feature type="transmembrane region" description="Helical" evidence="9">
    <location>
        <begin position="296"/>
        <end position="320"/>
    </location>
</feature>
<dbReference type="PIRSF" id="PIRSF001265">
    <property type="entry name" value="H+-PPase"/>
    <property type="match status" value="1"/>
</dbReference>
<comment type="similarity">
    <text evidence="9">Belongs to the H(+)-translocating pyrophosphatase (TC 3.A.10) family. K(+)-insensitive subfamily.</text>
</comment>
<dbReference type="PROSITE" id="PS51123">
    <property type="entry name" value="OMPA_2"/>
    <property type="match status" value="1"/>
</dbReference>
<comment type="subcellular location">
    <subcellularLocation>
        <location evidence="9">Cell membrane</location>
        <topology evidence="9">Multi-pass membrane protein</topology>
    </subcellularLocation>
    <subcellularLocation>
        <location evidence="1">Endomembrane system</location>
        <topology evidence="1">Multi-pass membrane protein</topology>
    </subcellularLocation>
</comment>
<keyword evidence="9" id="KW-0375">Hydrogen ion transport</keyword>
<dbReference type="PANTHER" id="PTHR31998">
    <property type="entry name" value="K(+)-INSENSITIVE PYROPHOSPHATE-ENERGIZED PROTON PUMP"/>
    <property type="match status" value="1"/>
</dbReference>
<evidence type="ECO:0000256" key="8">
    <source>
        <dbReference type="ARBA" id="ARBA00023136"/>
    </source>
</evidence>
<keyword evidence="2 9" id="KW-0813">Transport</keyword>
<dbReference type="InterPro" id="IPR004131">
    <property type="entry name" value="PPase-energised_H-pump"/>
</dbReference>
<feature type="transmembrane region" description="Helical" evidence="9">
    <location>
        <begin position="664"/>
        <end position="684"/>
    </location>
</feature>
<dbReference type="GO" id="GO:0004427">
    <property type="term" value="F:inorganic diphosphate phosphatase activity"/>
    <property type="evidence" value="ECO:0007669"/>
    <property type="project" value="UniProtKB-EC"/>
</dbReference>
<evidence type="ECO:0000256" key="4">
    <source>
        <dbReference type="ARBA" id="ARBA00022842"/>
    </source>
</evidence>
<evidence type="ECO:0000256" key="10">
    <source>
        <dbReference type="SAM" id="MobiDB-lite"/>
    </source>
</evidence>
<feature type="domain" description="OmpA-like" evidence="11">
    <location>
        <begin position="732"/>
        <end position="838"/>
    </location>
</feature>
<feature type="transmembrane region" description="Helical" evidence="9">
    <location>
        <begin position="332"/>
        <end position="351"/>
    </location>
</feature>
<dbReference type="EC" id="7.1.3.1" evidence="9"/>
<evidence type="ECO:0000256" key="1">
    <source>
        <dbReference type="ARBA" id="ARBA00004127"/>
    </source>
</evidence>
<dbReference type="RefSeq" id="WP_301809931.1">
    <property type="nucleotide sequence ID" value="NZ_JAUJZH010000008.1"/>
</dbReference>
<feature type="site" description="Determinant of potassium independence" evidence="9">
    <location>
        <position position="467"/>
    </location>
</feature>
<feature type="transmembrane region" description="Helical" evidence="9">
    <location>
        <begin position="393"/>
        <end position="420"/>
    </location>
</feature>
<keyword evidence="6 9" id="KW-1133">Transmembrane helix</keyword>
<feature type="region of interest" description="Disordered" evidence="10">
    <location>
        <begin position="816"/>
        <end position="838"/>
    </location>
</feature>
<evidence type="ECO:0000313" key="12">
    <source>
        <dbReference type="EMBL" id="MDO1533406.1"/>
    </source>
</evidence>
<dbReference type="InterPro" id="IPR006665">
    <property type="entry name" value="OmpA-like"/>
</dbReference>
<keyword evidence="7 9" id="KW-0406">Ion transport</keyword>
<dbReference type="Pfam" id="PF00691">
    <property type="entry name" value="OmpA"/>
    <property type="match status" value="1"/>
</dbReference>
<keyword evidence="9" id="KW-1003">Cell membrane</keyword>
<keyword evidence="4 9" id="KW-0460">Magnesium</keyword>
<feature type="transmembrane region" description="Helical" evidence="9">
    <location>
        <begin position="57"/>
        <end position="75"/>
    </location>
</feature>
<dbReference type="Proteomes" id="UP001169027">
    <property type="component" value="Unassembled WGS sequence"/>
</dbReference>
<comment type="caution">
    <text evidence="9">Lacks conserved residue(s) required for the propagation of feature annotation.</text>
</comment>
<name>A0ABT8S7M2_9BURK</name>
<feature type="transmembrane region" description="Helical" evidence="9">
    <location>
        <begin position="122"/>
        <end position="149"/>
    </location>
</feature>
<feature type="transmembrane region" description="Helical" evidence="9">
    <location>
        <begin position="602"/>
        <end position="624"/>
    </location>
</feature>
<evidence type="ECO:0000256" key="6">
    <source>
        <dbReference type="ARBA" id="ARBA00022989"/>
    </source>
</evidence>
<dbReference type="NCBIfam" id="NF001951">
    <property type="entry name" value="PRK00733.1-2"/>
    <property type="match status" value="1"/>
</dbReference>
<dbReference type="NCBIfam" id="NF001953">
    <property type="entry name" value="PRK00733.2-1"/>
    <property type="match status" value="1"/>
</dbReference>
<comment type="function">
    <text evidence="9">Proton pump that utilizes the energy of pyrophosphate hydrolysis as the driving force for proton movement across the membrane. Generates a proton motive force.</text>
</comment>
<feature type="transmembrane region" description="Helical" evidence="9">
    <location>
        <begin position="502"/>
        <end position="523"/>
    </location>
</feature>
<feature type="transmembrane region" description="Helical" evidence="9">
    <location>
        <begin position="81"/>
        <end position="102"/>
    </location>
</feature>
<keyword evidence="12" id="KW-0378">Hydrolase</keyword>
<comment type="caution">
    <text evidence="12">The sequence shown here is derived from an EMBL/GenBank/DDBJ whole genome shotgun (WGS) entry which is preliminary data.</text>
</comment>
<keyword evidence="8 9" id="KW-0472">Membrane</keyword>
<feature type="transmembrane region" description="Helical" evidence="9">
    <location>
        <begin position="576"/>
        <end position="595"/>
    </location>
</feature>
<evidence type="ECO:0000256" key="2">
    <source>
        <dbReference type="ARBA" id="ARBA00022448"/>
    </source>
</evidence>
<evidence type="ECO:0000256" key="5">
    <source>
        <dbReference type="ARBA" id="ARBA00022967"/>
    </source>
</evidence>
<keyword evidence="13" id="KW-1185">Reference proteome</keyword>
<dbReference type="Pfam" id="PF03030">
    <property type="entry name" value="H_PPase"/>
    <property type="match status" value="1"/>
</dbReference>
<dbReference type="SUPFAM" id="SSF103088">
    <property type="entry name" value="OmpA-like"/>
    <property type="match status" value="1"/>
</dbReference>